<evidence type="ECO:0000256" key="1">
    <source>
        <dbReference type="SAM" id="MobiDB-lite"/>
    </source>
</evidence>
<dbReference type="EMBL" id="CP065600">
    <property type="protein sequence ID" value="QPQ90399.1"/>
    <property type="molecule type" value="Genomic_DNA"/>
</dbReference>
<feature type="compositionally biased region" description="Basic and acidic residues" evidence="1">
    <location>
        <begin position="85"/>
        <end position="98"/>
    </location>
</feature>
<feature type="region of interest" description="Disordered" evidence="1">
    <location>
        <begin position="85"/>
        <end position="124"/>
    </location>
</feature>
<reference evidence="2 3" key="1">
    <citation type="submission" date="2020-12" db="EMBL/GenBank/DDBJ databases">
        <title>FDA dAtabase for Regulatory Grade micrObial Sequences (FDA-ARGOS): Supporting development and validation of Infectious Disease Dx tests.</title>
        <authorList>
            <person name="Minogue T."/>
            <person name="Wolcott M."/>
            <person name="Wasieloski L."/>
            <person name="Aguilar W."/>
            <person name="Moore D."/>
            <person name="Jaissle J."/>
            <person name="Tallon L."/>
            <person name="Sadzewicz L."/>
            <person name="Zhao X."/>
            <person name="Boylan J."/>
            <person name="Ott S."/>
            <person name="Bowen H."/>
            <person name="Vavikolanu K."/>
            <person name="Mehta A."/>
            <person name="Aluvathingal J."/>
            <person name="Nadendla S."/>
            <person name="Yan Y."/>
            <person name="Sichtig H."/>
        </authorList>
    </citation>
    <scope>NUCLEOTIDE SEQUENCE [LARGE SCALE GENOMIC DNA]</scope>
    <source>
        <strain evidence="2 3">FDAARGOS_949</strain>
    </source>
</reference>
<dbReference type="Proteomes" id="UP000594892">
    <property type="component" value="Chromosome 1"/>
</dbReference>
<organism evidence="2 3">
    <name type="scientific">Burkholderia glumae</name>
    <name type="common">Pseudomonas glumae</name>
    <dbReference type="NCBI Taxonomy" id="337"/>
    <lineage>
        <taxon>Bacteria</taxon>
        <taxon>Pseudomonadati</taxon>
        <taxon>Pseudomonadota</taxon>
        <taxon>Betaproteobacteria</taxon>
        <taxon>Burkholderiales</taxon>
        <taxon>Burkholderiaceae</taxon>
        <taxon>Burkholderia</taxon>
    </lineage>
</organism>
<name>A0AAQ0BQC5_BURGL</name>
<accession>A0AAQ0BQC5</accession>
<dbReference type="RefSeq" id="WP_127913860.1">
    <property type="nucleotide sequence ID" value="NZ_CP023204.1"/>
</dbReference>
<gene>
    <name evidence="2" type="ORF">I6H06_01080</name>
</gene>
<evidence type="ECO:0000313" key="2">
    <source>
        <dbReference type="EMBL" id="QPQ90399.1"/>
    </source>
</evidence>
<evidence type="ECO:0000313" key="3">
    <source>
        <dbReference type="Proteomes" id="UP000594892"/>
    </source>
</evidence>
<dbReference type="GeneID" id="45695160"/>
<sequence length="124" mass="13341">MMRKDQPCSPVTLRLRGDAQRVELIVPNGATRPVLGTRAPGDEDRRAATIEHAGGAGRSPRQQPLAAIELELPRRAQTILTHRLPREVRERLDGDGAGRHASARSGESGDAGSQTLIVPEPDEA</sequence>
<dbReference type="AlphaFoldDB" id="A0AAQ0BQC5"/>
<proteinExistence type="predicted"/>
<protein>
    <submittedName>
        <fullName evidence="2">Uncharacterized protein</fullName>
    </submittedName>
</protein>